<accession>A0ABR3W4P1</accession>
<evidence type="ECO:0000256" key="4">
    <source>
        <dbReference type="ARBA" id="ARBA00023242"/>
    </source>
</evidence>
<feature type="domain" description="Xylanolytic transcriptional activator regulatory" evidence="5">
    <location>
        <begin position="1"/>
        <end position="105"/>
    </location>
</feature>
<reference evidence="6 7" key="1">
    <citation type="journal article" date="2024" name="Commun. Biol.">
        <title>Comparative genomic analysis of thermophilic fungi reveals convergent evolutionary adaptations and gene losses.</title>
        <authorList>
            <person name="Steindorff A.S."/>
            <person name="Aguilar-Pontes M.V."/>
            <person name="Robinson A.J."/>
            <person name="Andreopoulos B."/>
            <person name="LaButti K."/>
            <person name="Kuo A."/>
            <person name="Mondo S."/>
            <person name="Riley R."/>
            <person name="Otillar R."/>
            <person name="Haridas S."/>
            <person name="Lipzen A."/>
            <person name="Grimwood J."/>
            <person name="Schmutz J."/>
            <person name="Clum A."/>
            <person name="Reid I.D."/>
            <person name="Moisan M.C."/>
            <person name="Butler G."/>
            <person name="Nguyen T.T.M."/>
            <person name="Dewar K."/>
            <person name="Conant G."/>
            <person name="Drula E."/>
            <person name="Henrissat B."/>
            <person name="Hansel C."/>
            <person name="Singer S."/>
            <person name="Hutchinson M.I."/>
            <person name="de Vries R.P."/>
            <person name="Natvig D.O."/>
            <person name="Powell A.J."/>
            <person name="Tsang A."/>
            <person name="Grigoriev I.V."/>
        </authorList>
    </citation>
    <scope>NUCLEOTIDE SEQUENCE [LARGE SCALE GENOMIC DNA]</scope>
    <source>
        <strain evidence="6 7">ATCC 24622</strain>
    </source>
</reference>
<evidence type="ECO:0000313" key="7">
    <source>
        <dbReference type="Proteomes" id="UP001586593"/>
    </source>
</evidence>
<evidence type="ECO:0000256" key="3">
    <source>
        <dbReference type="ARBA" id="ARBA00023125"/>
    </source>
</evidence>
<evidence type="ECO:0000259" key="5">
    <source>
        <dbReference type="Pfam" id="PF04082"/>
    </source>
</evidence>
<comment type="caution">
    <text evidence="6">The sequence shown here is derived from an EMBL/GenBank/DDBJ whole genome shotgun (WGS) entry which is preliminary data.</text>
</comment>
<comment type="subcellular location">
    <subcellularLocation>
        <location evidence="1">Nucleus</location>
    </subcellularLocation>
</comment>
<keyword evidence="3" id="KW-0238">DNA-binding</keyword>
<dbReference type="Pfam" id="PF04082">
    <property type="entry name" value="Fungal_trans"/>
    <property type="match status" value="1"/>
</dbReference>
<dbReference type="InterPro" id="IPR050987">
    <property type="entry name" value="AtrR-like"/>
</dbReference>
<dbReference type="CDD" id="cd12148">
    <property type="entry name" value="fungal_TF_MHR"/>
    <property type="match status" value="1"/>
</dbReference>
<proteinExistence type="predicted"/>
<dbReference type="InterPro" id="IPR007219">
    <property type="entry name" value="XnlR_reg_dom"/>
</dbReference>
<sequence>MRQRLFWTVYFLDRRISLSCGRPYAIRDSDVDVDLPAWIDDKALYPDQPLPDAASENNYNAYLSCMVAFARFAGEIWDQIFSAAAAHTPELGEKIAILDTRIRYWLDTTLPSTPLLPSQEPPTTRQLWQHSLVRTVSSSQCNTNSTVEKTKR</sequence>
<gene>
    <name evidence="6" type="ORF">VTK73DRAFT_9106</name>
</gene>
<keyword evidence="7" id="KW-1185">Reference proteome</keyword>
<name>A0ABR3W4P1_9PEZI</name>
<dbReference type="Proteomes" id="UP001586593">
    <property type="component" value="Unassembled WGS sequence"/>
</dbReference>
<keyword evidence="2" id="KW-0479">Metal-binding</keyword>
<evidence type="ECO:0000313" key="6">
    <source>
        <dbReference type="EMBL" id="KAL1853090.1"/>
    </source>
</evidence>
<keyword evidence="4" id="KW-0539">Nucleus</keyword>
<organism evidence="6 7">
    <name type="scientific">Phialemonium thermophilum</name>
    <dbReference type="NCBI Taxonomy" id="223376"/>
    <lineage>
        <taxon>Eukaryota</taxon>
        <taxon>Fungi</taxon>
        <taxon>Dikarya</taxon>
        <taxon>Ascomycota</taxon>
        <taxon>Pezizomycotina</taxon>
        <taxon>Sordariomycetes</taxon>
        <taxon>Sordariomycetidae</taxon>
        <taxon>Cephalothecales</taxon>
        <taxon>Cephalothecaceae</taxon>
        <taxon>Phialemonium</taxon>
    </lineage>
</organism>
<dbReference type="PANTHER" id="PTHR46910:SF3">
    <property type="entry name" value="HALOTOLERANCE PROTEIN 9-RELATED"/>
    <property type="match status" value="1"/>
</dbReference>
<protein>
    <recommendedName>
        <fullName evidence="5">Xylanolytic transcriptional activator regulatory domain-containing protein</fullName>
    </recommendedName>
</protein>
<dbReference type="EMBL" id="JAZHXJ010000719">
    <property type="protein sequence ID" value="KAL1853090.1"/>
    <property type="molecule type" value="Genomic_DNA"/>
</dbReference>
<evidence type="ECO:0000256" key="1">
    <source>
        <dbReference type="ARBA" id="ARBA00004123"/>
    </source>
</evidence>
<evidence type="ECO:0000256" key="2">
    <source>
        <dbReference type="ARBA" id="ARBA00022723"/>
    </source>
</evidence>
<dbReference type="PANTHER" id="PTHR46910">
    <property type="entry name" value="TRANSCRIPTION FACTOR PDR1"/>
    <property type="match status" value="1"/>
</dbReference>